<evidence type="ECO:0000313" key="1">
    <source>
        <dbReference type="EMBL" id="KAF2476727.1"/>
    </source>
</evidence>
<keyword evidence="2" id="KW-1185">Reference proteome</keyword>
<reference evidence="1" key="1">
    <citation type="journal article" date="2020" name="Stud. Mycol.">
        <title>101 Dothideomycetes genomes: a test case for predicting lifestyles and emergence of pathogens.</title>
        <authorList>
            <person name="Haridas S."/>
            <person name="Albert R."/>
            <person name="Binder M."/>
            <person name="Bloem J."/>
            <person name="Labutti K."/>
            <person name="Salamov A."/>
            <person name="Andreopoulos B."/>
            <person name="Baker S."/>
            <person name="Barry K."/>
            <person name="Bills G."/>
            <person name="Bluhm B."/>
            <person name="Cannon C."/>
            <person name="Castanera R."/>
            <person name="Culley D."/>
            <person name="Daum C."/>
            <person name="Ezra D."/>
            <person name="Gonzalez J."/>
            <person name="Henrissat B."/>
            <person name="Kuo A."/>
            <person name="Liang C."/>
            <person name="Lipzen A."/>
            <person name="Lutzoni F."/>
            <person name="Magnuson J."/>
            <person name="Mondo S."/>
            <person name="Nolan M."/>
            <person name="Ohm R."/>
            <person name="Pangilinan J."/>
            <person name="Park H.-J."/>
            <person name="Ramirez L."/>
            <person name="Alfaro M."/>
            <person name="Sun H."/>
            <person name="Tritt A."/>
            <person name="Yoshinaga Y."/>
            <person name="Zwiers L.-H."/>
            <person name="Turgeon B."/>
            <person name="Goodwin S."/>
            <person name="Spatafora J."/>
            <person name="Crous P."/>
            <person name="Grigoriev I."/>
        </authorList>
    </citation>
    <scope>NUCLEOTIDE SEQUENCE</scope>
    <source>
        <strain evidence="1">ATCC 200398</strain>
    </source>
</reference>
<sequence length="302" mass="35130">MGHGEMFVDERQKYRCISNSLILATFRSTWYLICAQESKAQSFRREFCRVNMLSTKRARPDRILEPFTIIHLTRPAQSMSGSIKHDFEGVGFIDYVSLSISTNIPFYWTGEPELFHYVVSRRTLISDELSTFHSRVVFVRFDMVFARAGNYGKFQDWTFLIMGFPSEEAKPQLVTKLRKINNYLHIAVAKLGGRVSSPKLRWLQTEPADRVNKVDIKTDRNIPVTMELAIELTVQFMGHYSRVLINFSANPPPPYPQIMLAKLWNYDRFISTARYPSMHQRIDPRVICIAVSYLVIWNEIGK</sequence>
<gene>
    <name evidence="1" type="ORF">BDR25DRAFT_349786</name>
</gene>
<organism evidence="1 2">
    <name type="scientific">Lindgomyces ingoldianus</name>
    <dbReference type="NCBI Taxonomy" id="673940"/>
    <lineage>
        <taxon>Eukaryota</taxon>
        <taxon>Fungi</taxon>
        <taxon>Dikarya</taxon>
        <taxon>Ascomycota</taxon>
        <taxon>Pezizomycotina</taxon>
        <taxon>Dothideomycetes</taxon>
        <taxon>Pleosporomycetidae</taxon>
        <taxon>Pleosporales</taxon>
        <taxon>Lindgomycetaceae</taxon>
        <taxon>Lindgomyces</taxon>
    </lineage>
</organism>
<comment type="caution">
    <text evidence="1">The sequence shown here is derived from an EMBL/GenBank/DDBJ whole genome shotgun (WGS) entry which is preliminary data.</text>
</comment>
<protein>
    <submittedName>
        <fullName evidence="1">Uncharacterized protein</fullName>
    </submittedName>
</protein>
<proteinExistence type="predicted"/>
<accession>A0ACB6RDY1</accession>
<dbReference type="EMBL" id="MU003494">
    <property type="protein sequence ID" value="KAF2476727.1"/>
    <property type="molecule type" value="Genomic_DNA"/>
</dbReference>
<evidence type="ECO:0000313" key="2">
    <source>
        <dbReference type="Proteomes" id="UP000799755"/>
    </source>
</evidence>
<dbReference type="Proteomes" id="UP000799755">
    <property type="component" value="Unassembled WGS sequence"/>
</dbReference>
<name>A0ACB6RDY1_9PLEO</name>